<dbReference type="SUPFAM" id="SSF51735">
    <property type="entry name" value="NAD(P)-binding Rossmann-fold domains"/>
    <property type="match status" value="1"/>
</dbReference>
<evidence type="ECO:0000256" key="1">
    <source>
        <dbReference type="ARBA" id="ARBA00005125"/>
    </source>
</evidence>
<sequence>MAAPRILVTGASGFIGACVLAPLQARGFSVHTLGRRTPEGPFEAHHQIDLMDAAAIDTLLAALRPSHVLHLAWFAEHGRFWTAPENLDWVAATLTLGRLAARHGVERFVGVGTCAEYDWSDGGSSPRRESDALAPATLYGRAKAVTAAHLEALFADEGVSFAWARMFHLFGANEPSGKLVASILASLRSGQKVELRAGAAIRDYIPVQHAGGALTSLVAANVTGPVNLASGQSVRISEIAGLLAQLTGREDLFDNSDRPLPPGEIPAMLADVTKLRREAGAPEPPPLIESLRQLCAEAGNRP</sequence>
<comment type="similarity">
    <text evidence="2">Belongs to the NAD(P)-dependent epimerase/dehydratase family.</text>
</comment>
<accession>A0A931FPY8</accession>
<gene>
    <name evidence="4" type="ORF">I2H38_05990</name>
</gene>
<dbReference type="AlphaFoldDB" id="A0A931FPY8"/>
<dbReference type="EMBL" id="JADQDO010000002">
    <property type="protein sequence ID" value="MBF9232928.1"/>
    <property type="molecule type" value="Genomic_DNA"/>
</dbReference>
<dbReference type="Proteomes" id="UP000599312">
    <property type="component" value="Unassembled WGS sequence"/>
</dbReference>
<protein>
    <submittedName>
        <fullName evidence="4">NAD-dependent epimerase/dehydratase family protein</fullName>
    </submittedName>
</protein>
<dbReference type="InterPro" id="IPR001509">
    <property type="entry name" value="Epimerase_deHydtase"/>
</dbReference>
<comment type="pathway">
    <text evidence="1">Bacterial outer membrane biogenesis; LPS O-antigen biosynthesis.</text>
</comment>
<evidence type="ECO:0000256" key="2">
    <source>
        <dbReference type="ARBA" id="ARBA00007637"/>
    </source>
</evidence>
<dbReference type="Pfam" id="PF01370">
    <property type="entry name" value="Epimerase"/>
    <property type="match status" value="1"/>
</dbReference>
<dbReference type="PROSITE" id="PS51257">
    <property type="entry name" value="PROKAR_LIPOPROTEIN"/>
    <property type="match status" value="1"/>
</dbReference>
<evidence type="ECO:0000313" key="5">
    <source>
        <dbReference type="Proteomes" id="UP000599312"/>
    </source>
</evidence>
<name>A0A931FPY8_9HYPH</name>
<feature type="domain" description="NAD-dependent epimerase/dehydratase" evidence="3">
    <location>
        <begin position="6"/>
        <end position="211"/>
    </location>
</feature>
<dbReference type="Gene3D" id="3.40.50.720">
    <property type="entry name" value="NAD(P)-binding Rossmann-like Domain"/>
    <property type="match status" value="1"/>
</dbReference>
<proteinExistence type="inferred from homology"/>
<dbReference type="InterPro" id="IPR036291">
    <property type="entry name" value="NAD(P)-bd_dom_sf"/>
</dbReference>
<keyword evidence="5" id="KW-1185">Reference proteome</keyword>
<dbReference type="PANTHER" id="PTHR43000">
    <property type="entry name" value="DTDP-D-GLUCOSE 4,6-DEHYDRATASE-RELATED"/>
    <property type="match status" value="1"/>
</dbReference>
<comment type="caution">
    <text evidence="4">The sequence shown here is derived from an EMBL/GenBank/DDBJ whole genome shotgun (WGS) entry which is preliminary data.</text>
</comment>
<organism evidence="4 5">
    <name type="scientific">Microvirga alba</name>
    <dbReference type="NCBI Taxonomy" id="2791025"/>
    <lineage>
        <taxon>Bacteria</taxon>
        <taxon>Pseudomonadati</taxon>
        <taxon>Pseudomonadota</taxon>
        <taxon>Alphaproteobacteria</taxon>
        <taxon>Hyphomicrobiales</taxon>
        <taxon>Methylobacteriaceae</taxon>
        <taxon>Microvirga</taxon>
    </lineage>
</organism>
<evidence type="ECO:0000259" key="3">
    <source>
        <dbReference type="Pfam" id="PF01370"/>
    </source>
</evidence>
<evidence type="ECO:0000313" key="4">
    <source>
        <dbReference type="EMBL" id="MBF9232928.1"/>
    </source>
</evidence>
<reference evidence="4" key="1">
    <citation type="submission" date="2020-11" db="EMBL/GenBank/DDBJ databases">
        <authorList>
            <person name="Kim M.K."/>
        </authorList>
    </citation>
    <scope>NUCLEOTIDE SEQUENCE</scope>
    <source>
        <strain evidence="4">BT350</strain>
    </source>
</reference>
<dbReference type="RefSeq" id="WP_196270913.1">
    <property type="nucleotide sequence ID" value="NZ_JADQDO010000002.1"/>
</dbReference>